<dbReference type="AlphaFoldDB" id="A0A956RQ62"/>
<reference evidence="2" key="2">
    <citation type="journal article" date="2021" name="Microbiome">
        <title>Successional dynamics and alternative stable states in a saline activated sludge microbial community over 9 years.</title>
        <authorList>
            <person name="Wang Y."/>
            <person name="Ye J."/>
            <person name="Ju F."/>
            <person name="Liu L."/>
            <person name="Boyd J.A."/>
            <person name="Deng Y."/>
            <person name="Parks D.H."/>
            <person name="Jiang X."/>
            <person name="Yin X."/>
            <person name="Woodcroft B.J."/>
            <person name="Tyson G.W."/>
            <person name="Hugenholtz P."/>
            <person name="Polz M.F."/>
            <person name="Zhang T."/>
        </authorList>
    </citation>
    <scope>NUCLEOTIDE SEQUENCE</scope>
    <source>
        <strain evidence="2">HKST-UBA01</strain>
    </source>
</reference>
<dbReference type="EMBL" id="JAGQHR010000514">
    <property type="protein sequence ID" value="MCA9728923.1"/>
    <property type="molecule type" value="Genomic_DNA"/>
</dbReference>
<comment type="caution">
    <text evidence="2">The sequence shown here is derived from an EMBL/GenBank/DDBJ whole genome shotgun (WGS) entry which is preliminary data.</text>
</comment>
<dbReference type="Gene3D" id="1.10.10.10">
    <property type="entry name" value="Winged helix-like DNA-binding domain superfamily/Winged helix DNA-binding domain"/>
    <property type="match status" value="1"/>
</dbReference>
<dbReference type="Pfam" id="PF08281">
    <property type="entry name" value="Sigma70_r4_2"/>
    <property type="match status" value="1"/>
</dbReference>
<dbReference type="InterPro" id="IPR013249">
    <property type="entry name" value="RNA_pol_sigma70_r4_t2"/>
</dbReference>
<feature type="non-terminal residue" evidence="2">
    <location>
        <position position="1"/>
    </location>
</feature>
<evidence type="ECO:0000313" key="3">
    <source>
        <dbReference type="Proteomes" id="UP000697710"/>
    </source>
</evidence>
<name>A0A956RQ62_UNCEI</name>
<reference evidence="2" key="1">
    <citation type="submission" date="2020-04" db="EMBL/GenBank/DDBJ databases">
        <authorList>
            <person name="Zhang T."/>
        </authorList>
    </citation>
    <scope>NUCLEOTIDE SEQUENCE</scope>
    <source>
        <strain evidence="2">HKST-UBA01</strain>
    </source>
</reference>
<organism evidence="2 3">
    <name type="scientific">Eiseniibacteriota bacterium</name>
    <dbReference type="NCBI Taxonomy" id="2212470"/>
    <lineage>
        <taxon>Bacteria</taxon>
        <taxon>Candidatus Eiseniibacteriota</taxon>
    </lineage>
</organism>
<protein>
    <recommendedName>
        <fullName evidence="1">RNA polymerase sigma factor 70 region 4 type 2 domain-containing protein</fullName>
    </recommendedName>
</protein>
<dbReference type="SUPFAM" id="SSF88659">
    <property type="entry name" value="Sigma3 and sigma4 domains of RNA polymerase sigma factors"/>
    <property type="match status" value="1"/>
</dbReference>
<gene>
    <name evidence="2" type="ORF">KC729_14625</name>
</gene>
<dbReference type="InterPro" id="IPR013324">
    <property type="entry name" value="RNA_pol_sigma_r3/r4-like"/>
</dbReference>
<evidence type="ECO:0000313" key="2">
    <source>
        <dbReference type="EMBL" id="MCA9728923.1"/>
    </source>
</evidence>
<accession>A0A956RQ62</accession>
<dbReference type="InterPro" id="IPR036388">
    <property type="entry name" value="WH-like_DNA-bd_sf"/>
</dbReference>
<dbReference type="GO" id="GO:0006352">
    <property type="term" value="P:DNA-templated transcription initiation"/>
    <property type="evidence" value="ECO:0007669"/>
    <property type="project" value="InterPro"/>
</dbReference>
<sequence>RRIQRIPEANPLPEDLVDDGPAVVERTLGRGVLERYERALGCLSVTQREALVMRIEYGFTFPEIADALQKPTPNAARMLVLRALVRVAELMDEPA</sequence>
<proteinExistence type="predicted"/>
<dbReference type="Proteomes" id="UP000697710">
    <property type="component" value="Unassembled WGS sequence"/>
</dbReference>
<feature type="domain" description="RNA polymerase sigma factor 70 region 4 type 2" evidence="1">
    <location>
        <begin position="34"/>
        <end position="79"/>
    </location>
</feature>
<dbReference type="GO" id="GO:0016987">
    <property type="term" value="F:sigma factor activity"/>
    <property type="evidence" value="ECO:0007669"/>
    <property type="project" value="InterPro"/>
</dbReference>
<dbReference type="GO" id="GO:0003677">
    <property type="term" value="F:DNA binding"/>
    <property type="evidence" value="ECO:0007669"/>
    <property type="project" value="InterPro"/>
</dbReference>
<evidence type="ECO:0000259" key="1">
    <source>
        <dbReference type="Pfam" id="PF08281"/>
    </source>
</evidence>